<dbReference type="EMBL" id="BJOD01000052">
    <property type="protein sequence ID" value="GED27873.1"/>
    <property type="molecule type" value="Genomic_DNA"/>
</dbReference>
<gene>
    <name evidence="1" type="ORF">BAG01nite_39750</name>
</gene>
<proteinExistence type="predicted"/>
<name>A0ABQ0SVR7_9BACL</name>
<keyword evidence="2" id="KW-1185">Reference proteome</keyword>
<organism evidence="1 2">
    <name type="scientific">Brevibacillus agri</name>
    <dbReference type="NCBI Taxonomy" id="51101"/>
    <lineage>
        <taxon>Bacteria</taxon>
        <taxon>Bacillati</taxon>
        <taxon>Bacillota</taxon>
        <taxon>Bacilli</taxon>
        <taxon>Bacillales</taxon>
        <taxon>Paenibacillaceae</taxon>
        <taxon>Brevibacillus</taxon>
    </lineage>
</organism>
<reference evidence="1 2" key="1">
    <citation type="submission" date="2019-06" db="EMBL/GenBank/DDBJ databases">
        <title>Whole genome shotgun sequence of Brevibacillus agri NBRC 15538.</title>
        <authorList>
            <person name="Hosoyama A."/>
            <person name="Uohara A."/>
            <person name="Ohji S."/>
            <person name="Ichikawa N."/>
        </authorList>
    </citation>
    <scope>NUCLEOTIDE SEQUENCE [LARGE SCALE GENOMIC DNA]</scope>
    <source>
        <strain evidence="1 2">NBRC 15538</strain>
    </source>
</reference>
<evidence type="ECO:0008006" key="3">
    <source>
        <dbReference type="Google" id="ProtNLM"/>
    </source>
</evidence>
<evidence type="ECO:0000313" key="1">
    <source>
        <dbReference type="EMBL" id="GED27873.1"/>
    </source>
</evidence>
<evidence type="ECO:0000313" key="2">
    <source>
        <dbReference type="Proteomes" id="UP000317180"/>
    </source>
</evidence>
<dbReference type="SUPFAM" id="SSF51306">
    <property type="entry name" value="LexA/Signal peptidase"/>
    <property type="match status" value="1"/>
</dbReference>
<sequence length="145" mass="15992">MTIFSEAIFVKRIFIAGDAYSRHFFELPLDQDEELSLRPSIAVANYHVARFALIMRDDGLRGLGILPGDALLISDFSAEPIHNRPVLVRQEGQFLVRIAADVNPVECLFTTTRAEDEPLLLPSENIRITGVVSGIVSLTGNDVGQ</sequence>
<dbReference type="Proteomes" id="UP000317180">
    <property type="component" value="Unassembled WGS sequence"/>
</dbReference>
<accession>A0ABQ0SVR7</accession>
<protein>
    <recommendedName>
        <fullName evidence="3">Peptidase S24/S26A/S26B/S26C domain-containing protein</fullName>
    </recommendedName>
</protein>
<comment type="caution">
    <text evidence="1">The sequence shown here is derived from an EMBL/GenBank/DDBJ whole genome shotgun (WGS) entry which is preliminary data.</text>
</comment>
<dbReference type="InterPro" id="IPR036286">
    <property type="entry name" value="LexA/Signal_pep-like_sf"/>
</dbReference>